<comment type="caution">
    <text evidence="1">The sequence shown here is derived from an EMBL/GenBank/DDBJ whole genome shotgun (WGS) entry which is preliminary data.</text>
</comment>
<sequence length="219" mass="23062">MALNTSALKLSRFYLYIAAIVLTVVTFIVDAVSLASLKTITVFGYEFSYSANRGAAGFTMFVTIVSLFLIPAVAFGNVLAQKGLGFIEILNRVLYELITVCVLGLFWFIAACVMAAYAGGSCGSLCSKFDAATAFTWLTFVVVLAISIVDGLILHVVRTSGGNIQETFAYAVDGEYAARANNNAGGAGLENHPYPGATAGGNSYYNSSPAVNMPVPGDK</sequence>
<evidence type="ECO:0000313" key="1">
    <source>
        <dbReference type="EMBL" id="KAJ2811259.1"/>
    </source>
</evidence>
<reference evidence="1" key="1">
    <citation type="submission" date="2022-07" db="EMBL/GenBank/DDBJ databases">
        <title>Phylogenomic reconstructions and comparative analyses of Kickxellomycotina fungi.</title>
        <authorList>
            <person name="Reynolds N.K."/>
            <person name="Stajich J.E."/>
            <person name="Barry K."/>
            <person name="Grigoriev I.V."/>
            <person name="Crous P."/>
            <person name="Smith M.E."/>
        </authorList>
    </citation>
    <scope>NUCLEOTIDE SEQUENCE</scope>
    <source>
        <strain evidence="1">CBS 102833</strain>
    </source>
</reference>
<evidence type="ECO:0000313" key="2">
    <source>
        <dbReference type="Proteomes" id="UP001140096"/>
    </source>
</evidence>
<name>A0ACC1LLQ2_9FUNG</name>
<dbReference type="EMBL" id="JANBUP010000491">
    <property type="protein sequence ID" value="KAJ2811259.1"/>
    <property type="molecule type" value="Genomic_DNA"/>
</dbReference>
<protein>
    <submittedName>
        <fullName evidence="1">Uncharacterized protein</fullName>
    </submittedName>
</protein>
<dbReference type="Proteomes" id="UP001140096">
    <property type="component" value="Unassembled WGS sequence"/>
</dbReference>
<proteinExistence type="predicted"/>
<keyword evidence="2" id="KW-1185">Reference proteome</keyword>
<gene>
    <name evidence="1" type="ORF">H4S07_002174</name>
</gene>
<accession>A0ACC1LLQ2</accession>
<organism evidence="1 2">
    <name type="scientific">Coemansia furcata</name>
    <dbReference type="NCBI Taxonomy" id="417177"/>
    <lineage>
        <taxon>Eukaryota</taxon>
        <taxon>Fungi</taxon>
        <taxon>Fungi incertae sedis</taxon>
        <taxon>Zoopagomycota</taxon>
        <taxon>Kickxellomycotina</taxon>
        <taxon>Kickxellomycetes</taxon>
        <taxon>Kickxellales</taxon>
        <taxon>Kickxellaceae</taxon>
        <taxon>Coemansia</taxon>
    </lineage>
</organism>